<proteinExistence type="predicted"/>
<dbReference type="PANTHER" id="PTHR14553">
    <property type="entry name" value="UNCHARACTERIZED PROTEIN C1ORF50"/>
    <property type="match status" value="1"/>
</dbReference>
<protein>
    <submittedName>
        <fullName evidence="1">C1orf50 homolog</fullName>
    </submittedName>
</protein>
<accession>A0A183T286</accession>
<sequence length="171" mass="19095">LSMESDVLQDSAAMNRLKRTKISSSADLVELAVAVQNACDIVNANTTTKLREVVEQMLVLKERALQILQEARLNAELHSAACNLIKKPGQIYYFYEKPCSGEKVLSLISPEEWGGRCPHSFFGAYRLQADQTWTPLEVSKHQQEVDTIVARLLSSDNPQFSNMLTADESHA</sequence>
<dbReference type="PANTHER" id="PTHR14553:SF1">
    <property type="entry name" value="SIMILAR TO CHROMOSOME 1 OPEN READING FRAME 50"/>
    <property type="match status" value="1"/>
</dbReference>
<dbReference type="WBParaSite" id="SSLN_0001099501-mRNA-1">
    <property type="protein sequence ID" value="SSLN_0001099501-mRNA-1"/>
    <property type="gene ID" value="SSLN_0001099501"/>
</dbReference>
<dbReference type="Pfam" id="PF10504">
    <property type="entry name" value="DUF2452"/>
    <property type="match status" value="1"/>
</dbReference>
<reference evidence="1" key="1">
    <citation type="submission" date="2016-06" db="UniProtKB">
        <authorList>
            <consortium name="WormBaseParasite"/>
        </authorList>
    </citation>
    <scope>IDENTIFICATION</scope>
</reference>
<organism evidence="1">
    <name type="scientific">Schistocephalus solidus</name>
    <name type="common">Tapeworm</name>
    <dbReference type="NCBI Taxonomy" id="70667"/>
    <lineage>
        <taxon>Eukaryota</taxon>
        <taxon>Metazoa</taxon>
        <taxon>Spiralia</taxon>
        <taxon>Lophotrochozoa</taxon>
        <taxon>Platyhelminthes</taxon>
        <taxon>Cestoda</taxon>
        <taxon>Eucestoda</taxon>
        <taxon>Diphyllobothriidea</taxon>
        <taxon>Diphyllobothriidae</taxon>
        <taxon>Schistocephalus</taxon>
    </lineage>
</organism>
<evidence type="ECO:0000313" key="1">
    <source>
        <dbReference type="WBParaSite" id="SSLN_0001099501-mRNA-1"/>
    </source>
</evidence>
<dbReference type="InterPro" id="IPR019534">
    <property type="entry name" value="DUF2452"/>
</dbReference>
<name>A0A183T286_SCHSO</name>
<dbReference type="AlphaFoldDB" id="A0A183T286"/>